<feature type="transmembrane region" description="Helical" evidence="1">
    <location>
        <begin position="101"/>
        <end position="124"/>
    </location>
</feature>
<gene>
    <name evidence="3" type="ORF">FJT64_016138</name>
</gene>
<reference evidence="3 4" key="1">
    <citation type="submission" date="2019-07" db="EMBL/GenBank/DDBJ databases">
        <title>Draft genome assembly of a fouling barnacle, Amphibalanus amphitrite (Darwin, 1854): The first reference genome for Thecostraca.</title>
        <authorList>
            <person name="Kim W."/>
        </authorList>
    </citation>
    <scope>NUCLEOTIDE SEQUENCE [LARGE SCALE GENOMIC DNA]</scope>
    <source>
        <strain evidence="3">SNU_AA5</strain>
        <tissue evidence="3">Soma without cirri and trophi</tissue>
    </source>
</reference>
<organism evidence="3 4">
    <name type="scientific">Amphibalanus amphitrite</name>
    <name type="common">Striped barnacle</name>
    <name type="synonym">Balanus amphitrite</name>
    <dbReference type="NCBI Taxonomy" id="1232801"/>
    <lineage>
        <taxon>Eukaryota</taxon>
        <taxon>Metazoa</taxon>
        <taxon>Ecdysozoa</taxon>
        <taxon>Arthropoda</taxon>
        <taxon>Crustacea</taxon>
        <taxon>Multicrustacea</taxon>
        <taxon>Cirripedia</taxon>
        <taxon>Thoracica</taxon>
        <taxon>Thoracicalcarea</taxon>
        <taxon>Balanomorpha</taxon>
        <taxon>Balanoidea</taxon>
        <taxon>Balanidae</taxon>
        <taxon>Amphibalaninae</taxon>
        <taxon>Amphibalanus</taxon>
    </lineage>
</organism>
<dbReference type="Proteomes" id="UP000440578">
    <property type="component" value="Unassembled WGS sequence"/>
</dbReference>
<keyword evidence="4" id="KW-1185">Reference proteome</keyword>
<evidence type="ECO:0000259" key="2">
    <source>
        <dbReference type="Pfam" id="PF22954"/>
    </source>
</evidence>
<keyword evidence="1" id="KW-1133">Transmembrane helix</keyword>
<dbReference type="PANTHER" id="PTHR36694:SF11">
    <property type="entry name" value="LP21121P-RELATED"/>
    <property type="match status" value="1"/>
</dbReference>
<dbReference type="OrthoDB" id="6396783at2759"/>
<accession>A0A6A4XDV5</accession>
<evidence type="ECO:0000313" key="3">
    <source>
        <dbReference type="EMBL" id="KAF0313318.1"/>
    </source>
</evidence>
<sequence length="196" mass="22320">MGLKTCCCCIPLRTGALCVAVLYLVVNICTVVGWSVFTILSLLFTTPADYLDHPQYYKRKNMIWLFVLLGLLVICSLNITMDSLLVHGIRKGKRKFMLPWVVWYCIFTVLATLAWLGLVVWLVMLVLNEDGEFLKLLIFFLSVSVAVGLVVFVVMWFWYACVVSYYSAIANSDHYAMEPPVVVSARRKRETVPFSI</sequence>
<dbReference type="EMBL" id="VIIS01000099">
    <property type="protein sequence ID" value="KAF0313318.1"/>
    <property type="molecule type" value="Genomic_DNA"/>
</dbReference>
<protein>
    <recommendedName>
        <fullName evidence="2">DUF7027 domain-containing protein</fullName>
    </recommendedName>
</protein>
<feature type="transmembrane region" description="Helical" evidence="1">
    <location>
        <begin position="20"/>
        <end position="43"/>
    </location>
</feature>
<dbReference type="PANTHER" id="PTHR36694">
    <property type="entry name" value="PASIFLORA 1, ISOFORM A-RELATED"/>
    <property type="match status" value="1"/>
</dbReference>
<name>A0A6A4XDV5_AMPAM</name>
<feature type="domain" description="DUF7027" evidence="2">
    <location>
        <begin position="37"/>
        <end position="115"/>
    </location>
</feature>
<evidence type="ECO:0000256" key="1">
    <source>
        <dbReference type="SAM" id="Phobius"/>
    </source>
</evidence>
<feature type="transmembrane region" description="Helical" evidence="1">
    <location>
        <begin position="63"/>
        <end position="81"/>
    </location>
</feature>
<dbReference type="Pfam" id="PF22954">
    <property type="entry name" value="DUF7027"/>
    <property type="match status" value="1"/>
</dbReference>
<comment type="caution">
    <text evidence="3">The sequence shown here is derived from an EMBL/GenBank/DDBJ whole genome shotgun (WGS) entry which is preliminary data.</text>
</comment>
<keyword evidence="1" id="KW-0472">Membrane</keyword>
<proteinExistence type="predicted"/>
<keyword evidence="1" id="KW-0812">Transmembrane</keyword>
<evidence type="ECO:0000313" key="4">
    <source>
        <dbReference type="Proteomes" id="UP000440578"/>
    </source>
</evidence>
<feature type="transmembrane region" description="Helical" evidence="1">
    <location>
        <begin position="136"/>
        <end position="159"/>
    </location>
</feature>
<dbReference type="InterPro" id="IPR054291">
    <property type="entry name" value="DUF7027"/>
</dbReference>
<dbReference type="AlphaFoldDB" id="A0A6A4XDV5"/>